<feature type="region of interest" description="Disordered" evidence="1">
    <location>
        <begin position="229"/>
        <end position="268"/>
    </location>
</feature>
<feature type="compositionally biased region" description="Low complexity" evidence="1">
    <location>
        <begin position="1"/>
        <end position="12"/>
    </location>
</feature>
<feature type="compositionally biased region" description="Basic and acidic residues" evidence="1">
    <location>
        <begin position="204"/>
        <end position="215"/>
    </location>
</feature>
<proteinExistence type="predicted"/>
<accession>A0A4C1US39</accession>
<organism evidence="2 3">
    <name type="scientific">Eumeta variegata</name>
    <name type="common">Bagworm moth</name>
    <name type="synonym">Eumeta japonica</name>
    <dbReference type="NCBI Taxonomy" id="151549"/>
    <lineage>
        <taxon>Eukaryota</taxon>
        <taxon>Metazoa</taxon>
        <taxon>Ecdysozoa</taxon>
        <taxon>Arthropoda</taxon>
        <taxon>Hexapoda</taxon>
        <taxon>Insecta</taxon>
        <taxon>Pterygota</taxon>
        <taxon>Neoptera</taxon>
        <taxon>Endopterygota</taxon>
        <taxon>Lepidoptera</taxon>
        <taxon>Glossata</taxon>
        <taxon>Ditrysia</taxon>
        <taxon>Tineoidea</taxon>
        <taxon>Psychidae</taxon>
        <taxon>Oiketicinae</taxon>
        <taxon>Eumeta</taxon>
    </lineage>
</organism>
<evidence type="ECO:0000256" key="1">
    <source>
        <dbReference type="SAM" id="MobiDB-lite"/>
    </source>
</evidence>
<protein>
    <submittedName>
        <fullName evidence="2">Uncharacterized protein</fullName>
    </submittedName>
</protein>
<dbReference type="OrthoDB" id="5419617at2759"/>
<evidence type="ECO:0000313" key="3">
    <source>
        <dbReference type="Proteomes" id="UP000299102"/>
    </source>
</evidence>
<gene>
    <name evidence="2" type="ORF">EVAR_19840_1</name>
</gene>
<dbReference type="AlphaFoldDB" id="A0A4C1US39"/>
<dbReference type="Proteomes" id="UP000299102">
    <property type="component" value="Unassembled WGS sequence"/>
</dbReference>
<comment type="caution">
    <text evidence="2">The sequence shown here is derived from an EMBL/GenBank/DDBJ whole genome shotgun (WGS) entry which is preliminary data.</text>
</comment>
<sequence length="444" mass="50103">MLAASMRSSASSVRGLPDKQKPTQHAPKGICVENCKSYRMVSLNATLALSDLLPLVLRAEESAALYKHKKNFSNDYFPPGRELETGVTYLEQHYKEFRLKYNPGCECDVEIEETVWHLLLECPRVLAARLQLEYKIERTLSQQAIPTIMADIKNRPIGSLKRQHFHDKHKAQSLLRTVPGGNREKQVQSSQDQKQNDPAVLRGKLVEPADETQERINEIREDRIHLEKSRNTSWESHQNLGENLEDDGDIQTTGKKDVDRNEARRIGEQRDRSNALGLECGLVRRVGALSFSMQRSNLSIMLTKILPVESTLPKPQRVIPFEEGSILNLHGHYLETITPDRYTNRRTGGMIYDEHSGTTASITSVISKEDEIRHSKVTAQCRSCLRHGGNGGGVFLLEENKAFEFADRVTKECVRSCGILEEKDDAIPSDPLQAAIDNVLDIGR</sequence>
<evidence type="ECO:0000313" key="2">
    <source>
        <dbReference type="EMBL" id="GBP28796.1"/>
    </source>
</evidence>
<feature type="region of interest" description="Disordered" evidence="1">
    <location>
        <begin position="1"/>
        <end position="26"/>
    </location>
</feature>
<reference evidence="2 3" key="1">
    <citation type="journal article" date="2019" name="Commun. Biol.">
        <title>The bagworm genome reveals a unique fibroin gene that provides high tensile strength.</title>
        <authorList>
            <person name="Kono N."/>
            <person name="Nakamura H."/>
            <person name="Ohtoshi R."/>
            <person name="Tomita M."/>
            <person name="Numata K."/>
            <person name="Arakawa K."/>
        </authorList>
    </citation>
    <scope>NUCLEOTIDE SEQUENCE [LARGE SCALE GENOMIC DNA]</scope>
</reference>
<dbReference type="EMBL" id="BGZK01000211">
    <property type="protein sequence ID" value="GBP28796.1"/>
    <property type="molecule type" value="Genomic_DNA"/>
</dbReference>
<feature type="region of interest" description="Disordered" evidence="1">
    <location>
        <begin position="161"/>
        <end position="215"/>
    </location>
</feature>
<feature type="compositionally biased region" description="Polar residues" evidence="1">
    <location>
        <begin position="231"/>
        <end position="241"/>
    </location>
</feature>
<feature type="compositionally biased region" description="Basic residues" evidence="1">
    <location>
        <begin position="161"/>
        <end position="171"/>
    </location>
</feature>
<name>A0A4C1US39_EUMVA</name>
<feature type="compositionally biased region" description="Basic and acidic residues" evidence="1">
    <location>
        <begin position="254"/>
        <end position="268"/>
    </location>
</feature>
<keyword evidence="3" id="KW-1185">Reference proteome</keyword>